<dbReference type="AlphaFoldDB" id="A0A5C5XA36"/>
<name>A0A5C5XA36_9PLAN</name>
<proteinExistence type="predicted"/>
<sequence>MKSKPGRDPHVFLLHEISALDVENNYYGILILNVRTRLLSTPQLVAKDSRFQYEMPSLGSANHIGRAGNTEA</sequence>
<protein>
    <submittedName>
        <fullName evidence="1">Uncharacterized protein</fullName>
    </submittedName>
</protein>
<organism evidence="1 2">
    <name type="scientific">Rubinisphaera italica</name>
    <dbReference type="NCBI Taxonomy" id="2527969"/>
    <lineage>
        <taxon>Bacteria</taxon>
        <taxon>Pseudomonadati</taxon>
        <taxon>Planctomycetota</taxon>
        <taxon>Planctomycetia</taxon>
        <taxon>Planctomycetales</taxon>
        <taxon>Planctomycetaceae</taxon>
        <taxon>Rubinisphaera</taxon>
    </lineage>
</organism>
<evidence type="ECO:0000313" key="1">
    <source>
        <dbReference type="EMBL" id="TWT59654.1"/>
    </source>
</evidence>
<comment type="caution">
    <text evidence="1">The sequence shown here is derived from an EMBL/GenBank/DDBJ whole genome shotgun (WGS) entry which is preliminary data.</text>
</comment>
<dbReference type="Proteomes" id="UP000316095">
    <property type="component" value="Unassembled WGS sequence"/>
</dbReference>
<keyword evidence="2" id="KW-1185">Reference proteome</keyword>
<evidence type="ECO:0000313" key="2">
    <source>
        <dbReference type="Proteomes" id="UP000316095"/>
    </source>
</evidence>
<dbReference type="EMBL" id="SJPG01000001">
    <property type="protein sequence ID" value="TWT59654.1"/>
    <property type="molecule type" value="Genomic_DNA"/>
</dbReference>
<accession>A0A5C5XA36</accession>
<reference evidence="1 2" key="1">
    <citation type="submission" date="2019-02" db="EMBL/GenBank/DDBJ databases">
        <title>Deep-cultivation of Planctomycetes and their phenomic and genomic characterization uncovers novel biology.</title>
        <authorList>
            <person name="Wiegand S."/>
            <person name="Jogler M."/>
            <person name="Boedeker C."/>
            <person name="Pinto D."/>
            <person name="Vollmers J."/>
            <person name="Rivas-Marin E."/>
            <person name="Kohn T."/>
            <person name="Peeters S.H."/>
            <person name="Heuer A."/>
            <person name="Rast P."/>
            <person name="Oberbeckmann S."/>
            <person name="Bunk B."/>
            <person name="Jeske O."/>
            <person name="Meyerdierks A."/>
            <person name="Storesund J.E."/>
            <person name="Kallscheuer N."/>
            <person name="Luecker S."/>
            <person name="Lage O.M."/>
            <person name="Pohl T."/>
            <person name="Merkel B.J."/>
            <person name="Hornburger P."/>
            <person name="Mueller R.-W."/>
            <person name="Bruemmer F."/>
            <person name="Labrenz M."/>
            <person name="Spormann A.M."/>
            <person name="Op Den Camp H."/>
            <person name="Overmann J."/>
            <person name="Amann R."/>
            <person name="Jetten M.S.M."/>
            <person name="Mascher T."/>
            <person name="Medema M.H."/>
            <person name="Devos D.P."/>
            <person name="Kaster A.-K."/>
            <person name="Ovreas L."/>
            <person name="Rohde M."/>
            <person name="Galperin M.Y."/>
            <person name="Jogler C."/>
        </authorList>
    </citation>
    <scope>NUCLEOTIDE SEQUENCE [LARGE SCALE GENOMIC DNA]</scope>
    <source>
        <strain evidence="1 2">Pan54</strain>
    </source>
</reference>
<gene>
    <name evidence="1" type="ORF">Pan54_03630</name>
</gene>